<reference evidence="10" key="1">
    <citation type="submission" date="2016-04" db="EMBL/GenBank/DDBJ databases">
        <title>Cephalotus genome sequencing.</title>
        <authorList>
            <person name="Fukushima K."/>
            <person name="Hasebe M."/>
            <person name="Fang X."/>
        </authorList>
    </citation>
    <scope>NUCLEOTIDE SEQUENCE [LARGE SCALE GENOMIC DNA]</scope>
    <source>
        <strain evidence="10">cv. St1</strain>
    </source>
</reference>
<feature type="compositionally biased region" description="Basic residues" evidence="7">
    <location>
        <begin position="316"/>
        <end position="329"/>
    </location>
</feature>
<comment type="similarity">
    <text evidence="2">Belongs to the CWC21 family.</text>
</comment>
<feature type="compositionally biased region" description="Basic and acidic residues" evidence="7">
    <location>
        <begin position="175"/>
        <end position="220"/>
    </location>
</feature>
<keyword evidence="6" id="KW-0539">Nucleus</keyword>
<dbReference type="AlphaFoldDB" id="A0A1Q3AR88"/>
<dbReference type="InterPro" id="IPR051372">
    <property type="entry name" value="CWC21"/>
</dbReference>
<comment type="subcellular location">
    <subcellularLocation>
        <location evidence="1">Nucleus</location>
    </subcellularLocation>
</comment>
<feature type="compositionally biased region" description="Basic residues" evidence="7">
    <location>
        <begin position="426"/>
        <end position="440"/>
    </location>
</feature>
<gene>
    <name evidence="9" type="ORF">CFOL_v3_01800</name>
</gene>
<keyword evidence="4" id="KW-0747">Spliceosome</keyword>
<evidence type="ECO:0000256" key="2">
    <source>
        <dbReference type="ARBA" id="ARBA00005954"/>
    </source>
</evidence>
<feature type="compositionally biased region" description="Acidic residues" evidence="7">
    <location>
        <begin position="270"/>
        <end position="280"/>
    </location>
</feature>
<accession>A0A1Q3AR88</accession>
<dbReference type="GO" id="GO:0006397">
    <property type="term" value="P:mRNA processing"/>
    <property type="evidence" value="ECO:0007669"/>
    <property type="project" value="UniProtKB-KW"/>
</dbReference>
<protein>
    <submittedName>
        <fullName evidence="9">Cwf21 domain-containing protein</fullName>
    </submittedName>
</protein>
<organism evidence="9 10">
    <name type="scientific">Cephalotus follicularis</name>
    <name type="common">Albany pitcher plant</name>
    <dbReference type="NCBI Taxonomy" id="3775"/>
    <lineage>
        <taxon>Eukaryota</taxon>
        <taxon>Viridiplantae</taxon>
        <taxon>Streptophyta</taxon>
        <taxon>Embryophyta</taxon>
        <taxon>Tracheophyta</taxon>
        <taxon>Spermatophyta</taxon>
        <taxon>Magnoliopsida</taxon>
        <taxon>eudicotyledons</taxon>
        <taxon>Gunneridae</taxon>
        <taxon>Pentapetalae</taxon>
        <taxon>rosids</taxon>
        <taxon>fabids</taxon>
        <taxon>Oxalidales</taxon>
        <taxon>Cephalotaceae</taxon>
        <taxon>Cephalotus</taxon>
    </lineage>
</organism>
<dbReference type="Pfam" id="PF08312">
    <property type="entry name" value="cwf21"/>
    <property type="match status" value="1"/>
</dbReference>
<keyword evidence="5" id="KW-0508">mRNA splicing</keyword>
<dbReference type="SMART" id="SM01115">
    <property type="entry name" value="cwf21"/>
    <property type="match status" value="1"/>
</dbReference>
<dbReference type="EMBL" id="BDDD01000062">
    <property type="protein sequence ID" value="GAV58266.1"/>
    <property type="molecule type" value="Genomic_DNA"/>
</dbReference>
<dbReference type="InterPro" id="IPR013170">
    <property type="entry name" value="mRNA_splic_Cwf21_dom"/>
</dbReference>
<feature type="domain" description="CWF21" evidence="8">
    <location>
        <begin position="59"/>
        <end position="104"/>
    </location>
</feature>
<keyword evidence="3" id="KW-0507">mRNA processing</keyword>
<sequence>MYNGIGLQTPRGSGTNGYIQTNKFFVRPRSNNNNNSDNKGFEAGEGMAGVTKKPNKDILEHDRKRQIQLKLVILEDKLSEQGFTDAEIADRLDEARKTLEAAAASEETGGPLAVIVSENKFSDTQTHQIAARKERQMEKFRDALGLDFSEKKEQGGEGSDEEPRNRRKNSLNDAIPEHTFLDRDFGWKKHLETERGDKNKAAKDAKSKKESNENRRHGDDSSDTYSSGKHGKRILKKHRKSSRESDRDGNAGKKKKTFKKYKKRIRIDSEDSDGSTDDDADVGKKTENLKKHKKSRRHDSEDSDSATDDDTVGKVTSRRQVQKFGKSSRRHDSDEDSGSGEGLDNGRTQEGKEPMITRKRVDSDSDSDTRMAKKGSHYEKRRTQQSESRRIESDDSDAEQRKRKDDRFWEINKGHNVDSEYDLGKVRKHKKESTNRSRRRNSSDSDNSDSSSDEEMEMHQRSKRPDTNVNGKTTMGRPKSVERKPVSGSDISNSDDDSGSSASDETHERTGKINIEKRSGHGVDLNSRGARIGHGSRLEEGEFRSSVVEYDGRKRSITDKSTHGSQDTMRGKRKLDDENREQQPESKSRTRVIGKETEYNRDHQVDRSDLNKDGQRRDDTCGLDISRGYDDEKLAREGRIYRKNLESQRESRRNDRDYEDHRGGKRSYRDEEDRRGRKHERDEEDRKYRRHGRGVEEERGSKSYERDTTFDHSKRPRYDDYRSSERRYASDKHADDKVRLQD</sequence>
<evidence type="ECO:0000256" key="5">
    <source>
        <dbReference type="ARBA" id="ARBA00023187"/>
    </source>
</evidence>
<evidence type="ECO:0000256" key="4">
    <source>
        <dbReference type="ARBA" id="ARBA00022728"/>
    </source>
</evidence>
<feature type="region of interest" description="Disordered" evidence="7">
    <location>
        <begin position="138"/>
        <end position="742"/>
    </location>
</feature>
<dbReference type="Proteomes" id="UP000187406">
    <property type="component" value="Unassembled WGS sequence"/>
</dbReference>
<feature type="compositionally biased region" description="Basic and acidic residues" evidence="7">
    <location>
        <begin position="347"/>
        <end position="425"/>
    </location>
</feature>
<name>A0A1Q3AR88_CEPFO</name>
<feature type="compositionally biased region" description="Basic and acidic residues" evidence="7">
    <location>
        <begin position="457"/>
        <end position="466"/>
    </location>
</feature>
<dbReference type="STRING" id="3775.A0A1Q3AR88"/>
<feature type="compositionally biased region" description="Acidic residues" evidence="7">
    <location>
        <begin position="301"/>
        <end position="310"/>
    </location>
</feature>
<dbReference type="PANTHER" id="PTHR36562:SF5">
    <property type="entry name" value="SERINE_ARGININE REPETITIVE MATRIX 2"/>
    <property type="match status" value="1"/>
</dbReference>
<dbReference type="OrthoDB" id="10267305at2759"/>
<feature type="compositionally biased region" description="Basic and acidic residues" evidence="7">
    <location>
        <begin position="574"/>
        <end position="620"/>
    </location>
</feature>
<dbReference type="GO" id="GO:0005681">
    <property type="term" value="C:spliceosomal complex"/>
    <property type="evidence" value="ECO:0007669"/>
    <property type="project" value="UniProtKB-KW"/>
</dbReference>
<feature type="compositionally biased region" description="Basic and acidic residues" evidence="7">
    <location>
        <begin position="242"/>
        <end position="251"/>
    </location>
</feature>
<dbReference type="CDD" id="cd21372">
    <property type="entry name" value="cwf21_CWC21-like"/>
    <property type="match status" value="1"/>
</dbReference>
<keyword evidence="10" id="KW-1185">Reference proteome</keyword>
<evidence type="ECO:0000256" key="6">
    <source>
        <dbReference type="ARBA" id="ARBA00023242"/>
    </source>
</evidence>
<feature type="compositionally biased region" description="Basic and acidic residues" evidence="7">
    <location>
        <begin position="627"/>
        <end position="742"/>
    </location>
</feature>
<evidence type="ECO:0000256" key="1">
    <source>
        <dbReference type="ARBA" id="ARBA00004123"/>
    </source>
</evidence>
<evidence type="ECO:0000313" key="10">
    <source>
        <dbReference type="Proteomes" id="UP000187406"/>
    </source>
</evidence>
<feature type="compositionally biased region" description="Basic and acidic residues" evidence="7">
    <location>
        <begin position="504"/>
        <end position="521"/>
    </location>
</feature>
<feature type="region of interest" description="Disordered" evidence="7">
    <location>
        <begin position="26"/>
        <end position="53"/>
    </location>
</feature>
<feature type="compositionally biased region" description="Basic residues" evidence="7">
    <location>
        <begin position="252"/>
        <end position="265"/>
    </location>
</feature>
<proteinExistence type="inferred from homology"/>
<dbReference type="InParanoid" id="A0A1Q3AR88"/>
<feature type="compositionally biased region" description="Basic and acidic residues" evidence="7">
    <location>
        <begin position="138"/>
        <end position="155"/>
    </location>
</feature>
<comment type="caution">
    <text evidence="9">The sequence shown here is derived from an EMBL/GenBank/DDBJ whole genome shotgun (WGS) entry which is preliminary data.</text>
</comment>
<dbReference type="GO" id="GO:0008380">
    <property type="term" value="P:RNA splicing"/>
    <property type="evidence" value="ECO:0007669"/>
    <property type="project" value="UniProtKB-KW"/>
</dbReference>
<evidence type="ECO:0000313" key="9">
    <source>
        <dbReference type="EMBL" id="GAV58266.1"/>
    </source>
</evidence>
<evidence type="ECO:0000259" key="8">
    <source>
        <dbReference type="SMART" id="SM01115"/>
    </source>
</evidence>
<feature type="compositionally biased region" description="Basic and acidic residues" evidence="7">
    <location>
        <begin position="550"/>
        <end position="562"/>
    </location>
</feature>
<feature type="compositionally biased region" description="Basic residues" evidence="7">
    <location>
        <begin position="229"/>
        <end position="241"/>
    </location>
</feature>
<evidence type="ECO:0000256" key="3">
    <source>
        <dbReference type="ARBA" id="ARBA00022664"/>
    </source>
</evidence>
<dbReference type="PANTHER" id="PTHR36562">
    <property type="entry name" value="SERINE/ARGININE REPETITIVE MATRIX 2"/>
    <property type="match status" value="1"/>
</dbReference>
<evidence type="ECO:0000256" key="7">
    <source>
        <dbReference type="SAM" id="MobiDB-lite"/>
    </source>
</evidence>